<sequence>MFLIYNYLSGGNLETFIPERSSNNVEWSVIHKIAIDMAQALPFLHYSCVSRIVHHDMKLSNILLYEEFNAYLSDFRINQHAVEVAEQIGSLMLVLAV</sequence>
<protein>
    <submittedName>
        <fullName evidence="1">LRR receptor-like serine/threonine-protein kinase RPK1</fullName>
    </submittedName>
</protein>
<name>A0ACC0I251_9ERIC</name>
<reference evidence="1 2" key="1">
    <citation type="journal article" date="2022" name="Plant J.">
        <title>Chromosome-level genome of Camellia lanceoleosa provides a valuable resource for understanding genome evolution and self-incompatibility.</title>
        <authorList>
            <person name="Gong W."/>
            <person name="Xiao S."/>
            <person name="Wang L."/>
            <person name="Liao Z."/>
            <person name="Chang Y."/>
            <person name="Mo W."/>
            <person name="Hu G."/>
            <person name="Li W."/>
            <person name="Zhao G."/>
            <person name="Zhu H."/>
            <person name="Hu X."/>
            <person name="Ji K."/>
            <person name="Xiang X."/>
            <person name="Song Q."/>
            <person name="Yuan D."/>
            <person name="Jin S."/>
            <person name="Zhang L."/>
        </authorList>
    </citation>
    <scope>NUCLEOTIDE SEQUENCE [LARGE SCALE GENOMIC DNA]</scope>
    <source>
        <strain evidence="1">SQ_2022a</strain>
    </source>
</reference>
<proteinExistence type="predicted"/>
<evidence type="ECO:0000313" key="1">
    <source>
        <dbReference type="EMBL" id="KAI8019878.1"/>
    </source>
</evidence>
<evidence type="ECO:0000313" key="2">
    <source>
        <dbReference type="Proteomes" id="UP001060215"/>
    </source>
</evidence>
<gene>
    <name evidence="1" type="ORF">LOK49_LG04G03782</name>
</gene>
<accession>A0ACC0I251</accession>
<dbReference type="Proteomes" id="UP001060215">
    <property type="component" value="Chromosome 2"/>
</dbReference>
<comment type="caution">
    <text evidence="1">The sequence shown here is derived from an EMBL/GenBank/DDBJ whole genome shotgun (WGS) entry which is preliminary data.</text>
</comment>
<dbReference type="EMBL" id="CM045759">
    <property type="protein sequence ID" value="KAI8019878.1"/>
    <property type="molecule type" value="Genomic_DNA"/>
</dbReference>
<organism evidence="1 2">
    <name type="scientific">Camellia lanceoleosa</name>
    <dbReference type="NCBI Taxonomy" id="1840588"/>
    <lineage>
        <taxon>Eukaryota</taxon>
        <taxon>Viridiplantae</taxon>
        <taxon>Streptophyta</taxon>
        <taxon>Embryophyta</taxon>
        <taxon>Tracheophyta</taxon>
        <taxon>Spermatophyta</taxon>
        <taxon>Magnoliopsida</taxon>
        <taxon>eudicotyledons</taxon>
        <taxon>Gunneridae</taxon>
        <taxon>Pentapetalae</taxon>
        <taxon>asterids</taxon>
        <taxon>Ericales</taxon>
        <taxon>Theaceae</taxon>
        <taxon>Camellia</taxon>
    </lineage>
</organism>
<keyword evidence="2" id="KW-1185">Reference proteome</keyword>